<dbReference type="GO" id="GO:0006508">
    <property type="term" value="P:proteolysis"/>
    <property type="evidence" value="ECO:0007669"/>
    <property type="project" value="UniProtKB-KW"/>
</dbReference>
<dbReference type="RefSeq" id="WP_197549593.1">
    <property type="nucleotide sequence ID" value="NZ_CP063164.1"/>
</dbReference>
<evidence type="ECO:0000313" key="8">
    <source>
        <dbReference type="Proteomes" id="UP000595074"/>
    </source>
</evidence>
<evidence type="ECO:0000259" key="6">
    <source>
        <dbReference type="Pfam" id="PF01321"/>
    </source>
</evidence>
<dbReference type="SUPFAM" id="SSF55920">
    <property type="entry name" value="Creatinase/aminopeptidase"/>
    <property type="match status" value="1"/>
</dbReference>
<evidence type="ECO:0000259" key="5">
    <source>
        <dbReference type="Pfam" id="PF00557"/>
    </source>
</evidence>
<evidence type="ECO:0000256" key="3">
    <source>
        <dbReference type="ARBA" id="ARBA00022801"/>
    </source>
</evidence>
<dbReference type="InterPro" id="IPR050659">
    <property type="entry name" value="Peptidase_M24B"/>
</dbReference>
<keyword evidence="4" id="KW-0482">Metalloprotease</keyword>
<dbReference type="PRINTS" id="PR00599">
    <property type="entry name" value="MAPEPTIDASE"/>
</dbReference>
<dbReference type="InterPro" id="IPR036005">
    <property type="entry name" value="Creatinase/aminopeptidase-like"/>
</dbReference>
<keyword evidence="8" id="KW-1185">Reference proteome</keyword>
<evidence type="ECO:0000256" key="1">
    <source>
        <dbReference type="ARBA" id="ARBA00022670"/>
    </source>
</evidence>
<dbReference type="InterPro" id="IPR001131">
    <property type="entry name" value="Peptidase_M24B_aminopep-P_CS"/>
</dbReference>
<accession>A0A7M1S6J0</accession>
<dbReference type="InterPro" id="IPR000994">
    <property type="entry name" value="Pept_M24"/>
</dbReference>
<dbReference type="Pfam" id="PF01321">
    <property type="entry name" value="Creatinase_N"/>
    <property type="match status" value="1"/>
</dbReference>
<dbReference type="InterPro" id="IPR001714">
    <property type="entry name" value="Pept_M24_MAP"/>
</dbReference>
<reference evidence="7 8" key="1">
    <citation type="submission" date="2020-10" db="EMBL/GenBank/DDBJ databases">
        <title>The genome of sulfurovum sp.</title>
        <authorList>
            <person name="Xie S."/>
            <person name="Shao Z."/>
            <person name="Jiang L."/>
        </authorList>
    </citation>
    <scope>NUCLEOTIDE SEQUENCE [LARGE SCALE GENOMIC DNA]</scope>
    <source>
        <strain evidence="7 8">ST-419</strain>
    </source>
</reference>
<dbReference type="PANTHER" id="PTHR46112:SF2">
    <property type="entry name" value="XAA-PRO AMINOPEPTIDASE P-RELATED"/>
    <property type="match status" value="1"/>
</dbReference>
<keyword evidence="3" id="KW-0378">Hydrolase</keyword>
<feature type="domain" description="Peptidase M24" evidence="5">
    <location>
        <begin position="119"/>
        <end position="331"/>
    </location>
</feature>
<dbReference type="KEGG" id="sinu:IMZ28_04695"/>
<evidence type="ECO:0000256" key="4">
    <source>
        <dbReference type="ARBA" id="ARBA00023049"/>
    </source>
</evidence>
<keyword evidence="2" id="KW-0479">Metal-binding</keyword>
<dbReference type="Gene3D" id="3.40.350.10">
    <property type="entry name" value="Creatinase/prolidase N-terminal domain"/>
    <property type="match status" value="1"/>
</dbReference>
<dbReference type="InterPro" id="IPR000587">
    <property type="entry name" value="Creatinase_N"/>
</dbReference>
<name>A0A7M1S6J0_9BACT</name>
<sequence>MNYMLKDENAIYYECGYSCDNALYLRLGKEAFFITDSRYTIDAQEHVKSAKVVIERDLYAKAAEIIKKAKVKKIVFDPKEWSVHGFELLRSQTKAEFRPEMDFSHKKRIIKSDEELKILGKAARLGSKAFKALAKTFREEGFGKDEFALTHTAKSVLGGFGKYDLSFDPIVAINANAAKPHATPTKRRLKEGDLLLVDAGLKYKRYCSDRTRTVFADKGFAFKTKQSFGRKKIQKVYDTVLRAHDNAIANARSGMKAKEIDALTRDIIEKAGFGKYYVHSTGHGVGLDIHEMPYISSKSEMVIEDGMVFTIEPGIYIPGEFGIRIEDMVAMVDSKAQVL</sequence>
<dbReference type="PROSITE" id="PS00491">
    <property type="entry name" value="PROLINE_PEPTIDASE"/>
    <property type="match status" value="1"/>
</dbReference>
<proteinExistence type="predicted"/>
<evidence type="ECO:0000256" key="2">
    <source>
        <dbReference type="ARBA" id="ARBA00022723"/>
    </source>
</evidence>
<feature type="domain" description="Creatinase N-terminal" evidence="6">
    <location>
        <begin position="5"/>
        <end position="97"/>
    </location>
</feature>
<dbReference type="SUPFAM" id="SSF53092">
    <property type="entry name" value="Creatinase/prolidase N-terminal domain"/>
    <property type="match status" value="1"/>
</dbReference>
<dbReference type="PANTHER" id="PTHR46112">
    <property type="entry name" value="AMINOPEPTIDASE"/>
    <property type="match status" value="1"/>
</dbReference>
<dbReference type="InterPro" id="IPR029149">
    <property type="entry name" value="Creatin/AminoP/Spt16_N"/>
</dbReference>
<protein>
    <submittedName>
        <fullName evidence="7">M24 family metallopeptidase</fullName>
    </submittedName>
</protein>
<dbReference type="AlphaFoldDB" id="A0A7M1S6J0"/>
<dbReference type="GO" id="GO:0008235">
    <property type="term" value="F:metalloexopeptidase activity"/>
    <property type="evidence" value="ECO:0007669"/>
    <property type="project" value="UniProtKB-ARBA"/>
</dbReference>
<keyword evidence="1" id="KW-0645">Protease</keyword>
<dbReference type="Proteomes" id="UP000595074">
    <property type="component" value="Chromosome"/>
</dbReference>
<dbReference type="EMBL" id="CP063164">
    <property type="protein sequence ID" value="QOR62774.1"/>
    <property type="molecule type" value="Genomic_DNA"/>
</dbReference>
<gene>
    <name evidence="7" type="ORF">IMZ28_04695</name>
</gene>
<dbReference type="Gene3D" id="3.90.230.10">
    <property type="entry name" value="Creatinase/methionine aminopeptidase superfamily"/>
    <property type="match status" value="1"/>
</dbReference>
<dbReference type="GO" id="GO:0004177">
    <property type="term" value="F:aminopeptidase activity"/>
    <property type="evidence" value="ECO:0007669"/>
    <property type="project" value="UniProtKB-ARBA"/>
</dbReference>
<dbReference type="Pfam" id="PF00557">
    <property type="entry name" value="Peptidase_M24"/>
    <property type="match status" value="1"/>
</dbReference>
<dbReference type="GO" id="GO:0046872">
    <property type="term" value="F:metal ion binding"/>
    <property type="evidence" value="ECO:0007669"/>
    <property type="project" value="UniProtKB-KW"/>
</dbReference>
<evidence type="ECO:0000313" key="7">
    <source>
        <dbReference type="EMBL" id="QOR62774.1"/>
    </source>
</evidence>
<organism evidence="7 8">
    <name type="scientific">Sulfurovum indicum</name>
    <dbReference type="NCBI Taxonomy" id="2779528"/>
    <lineage>
        <taxon>Bacteria</taxon>
        <taxon>Pseudomonadati</taxon>
        <taxon>Campylobacterota</taxon>
        <taxon>Epsilonproteobacteria</taxon>
        <taxon>Campylobacterales</taxon>
        <taxon>Sulfurovaceae</taxon>
        <taxon>Sulfurovum</taxon>
    </lineage>
</organism>